<accession>A0A316D225</accession>
<comment type="caution">
    <text evidence="1">The sequence shown here is derived from an EMBL/GenBank/DDBJ whole genome shotgun (WGS) entry which is preliminary data.</text>
</comment>
<dbReference type="AlphaFoldDB" id="A0A316D225"/>
<evidence type="ECO:0000313" key="1">
    <source>
        <dbReference type="EMBL" id="PWK03929.1"/>
    </source>
</evidence>
<dbReference type="Proteomes" id="UP000245634">
    <property type="component" value="Unassembled WGS sequence"/>
</dbReference>
<keyword evidence="2" id="KW-1185">Reference proteome</keyword>
<proteinExistence type="predicted"/>
<evidence type="ECO:0000313" key="2">
    <source>
        <dbReference type="Proteomes" id="UP000245634"/>
    </source>
</evidence>
<gene>
    <name evidence="1" type="ORF">C7459_14317</name>
</gene>
<organism evidence="1 2">
    <name type="scientific">Tumebacillus permanentifrigoris</name>
    <dbReference type="NCBI Taxonomy" id="378543"/>
    <lineage>
        <taxon>Bacteria</taxon>
        <taxon>Bacillati</taxon>
        <taxon>Bacillota</taxon>
        <taxon>Bacilli</taxon>
        <taxon>Bacillales</taxon>
        <taxon>Alicyclobacillaceae</taxon>
        <taxon>Tumebacillus</taxon>
    </lineage>
</organism>
<sequence length="80" mass="9414">MQDMYNDCHKDCASEMLIKARVYNETMVSLLMDSFTELFPTRESVLRMISGNYVSEDDLDKRVLAKLTRDLARDFRMEPL</sequence>
<name>A0A316D225_9BACL</name>
<dbReference type="EMBL" id="QGGL01000043">
    <property type="protein sequence ID" value="PWK03929.1"/>
    <property type="molecule type" value="Genomic_DNA"/>
</dbReference>
<reference evidence="1 2" key="1">
    <citation type="submission" date="2018-05" db="EMBL/GenBank/DDBJ databases">
        <title>Genomic Encyclopedia of Type Strains, Phase IV (KMG-IV): sequencing the most valuable type-strain genomes for metagenomic binning, comparative biology and taxonomic classification.</title>
        <authorList>
            <person name="Goeker M."/>
        </authorList>
    </citation>
    <scope>NUCLEOTIDE SEQUENCE [LARGE SCALE GENOMIC DNA]</scope>
    <source>
        <strain evidence="1 2">DSM 18773</strain>
    </source>
</reference>
<protein>
    <submittedName>
        <fullName evidence="1">Uncharacterized protein</fullName>
    </submittedName>
</protein>